<accession>A0ABW1ZDA5</accession>
<reference evidence="2" key="1">
    <citation type="journal article" date="2019" name="Int. J. Syst. Evol. Microbiol.">
        <title>The Global Catalogue of Microorganisms (GCM) 10K type strain sequencing project: providing services to taxonomists for standard genome sequencing and annotation.</title>
        <authorList>
            <consortium name="The Broad Institute Genomics Platform"/>
            <consortium name="The Broad Institute Genome Sequencing Center for Infectious Disease"/>
            <person name="Wu L."/>
            <person name="Ma J."/>
        </authorList>
    </citation>
    <scope>NUCLEOTIDE SEQUENCE [LARGE SCALE GENOMIC DNA]</scope>
    <source>
        <strain evidence="2">CGMCC 1.16026</strain>
    </source>
</reference>
<dbReference type="InterPro" id="IPR003758">
    <property type="entry name" value="LpxK"/>
</dbReference>
<organism evidence="1 2">
    <name type="scientific">Granulicella cerasi</name>
    <dbReference type="NCBI Taxonomy" id="741063"/>
    <lineage>
        <taxon>Bacteria</taxon>
        <taxon>Pseudomonadati</taxon>
        <taxon>Acidobacteriota</taxon>
        <taxon>Terriglobia</taxon>
        <taxon>Terriglobales</taxon>
        <taxon>Acidobacteriaceae</taxon>
        <taxon>Granulicella</taxon>
    </lineage>
</organism>
<dbReference type="EMBL" id="JBHSWI010000001">
    <property type="protein sequence ID" value="MFC6646657.1"/>
    <property type="molecule type" value="Genomic_DNA"/>
</dbReference>
<keyword evidence="1" id="KW-0808">Transferase</keyword>
<evidence type="ECO:0000313" key="2">
    <source>
        <dbReference type="Proteomes" id="UP001596391"/>
    </source>
</evidence>
<gene>
    <name evidence="1" type="ORF">ACFQBQ_13885</name>
</gene>
<sequence length="94" mass="10322">MDFAKSVLSAGCGIIDTIAFADHHAYTLGNMDEIIATAEKLRASGFVTTEKDAVKLTAPMRERLSAFGPLMVAKLRVSFVDEAQVLHDLKERLR</sequence>
<dbReference type="RefSeq" id="WP_390235620.1">
    <property type="nucleotide sequence ID" value="NZ_JBHSWI010000001.1"/>
</dbReference>
<name>A0ABW1ZDA5_9BACT</name>
<dbReference type="Proteomes" id="UP001596391">
    <property type="component" value="Unassembled WGS sequence"/>
</dbReference>
<proteinExistence type="predicted"/>
<evidence type="ECO:0000313" key="1">
    <source>
        <dbReference type="EMBL" id="MFC6646657.1"/>
    </source>
</evidence>
<comment type="caution">
    <text evidence="1">The sequence shown here is derived from an EMBL/GenBank/DDBJ whole genome shotgun (WGS) entry which is preliminary data.</text>
</comment>
<dbReference type="EC" id="2.7.1.130" evidence="1"/>
<dbReference type="GO" id="GO:0009029">
    <property type="term" value="F:lipid-A 4'-kinase activity"/>
    <property type="evidence" value="ECO:0007669"/>
    <property type="project" value="UniProtKB-EC"/>
</dbReference>
<protein>
    <submittedName>
        <fullName evidence="1">Tetraacyldisaccharide 4'-kinase</fullName>
        <ecNumber evidence="1">2.7.1.130</ecNumber>
    </submittedName>
</protein>
<keyword evidence="2" id="KW-1185">Reference proteome</keyword>
<dbReference type="Pfam" id="PF02606">
    <property type="entry name" value="LpxK"/>
    <property type="match status" value="1"/>
</dbReference>